<accession>A0A814NCQ0</accession>
<proteinExistence type="predicted"/>
<dbReference type="AlphaFoldDB" id="A0A814NCQ0"/>
<evidence type="ECO:0000256" key="1">
    <source>
        <dbReference type="SAM" id="Coils"/>
    </source>
</evidence>
<dbReference type="EMBL" id="CAJNOE010000252">
    <property type="protein sequence ID" value="CAF1091690.1"/>
    <property type="molecule type" value="Genomic_DNA"/>
</dbReference>
<sequence length="1101" mass="131196">MYTKTQSQENNNDNNQQQQENLSTTNSSEFSISNLSAPISNDERAIHIAQLLQQANLPDLIQLDTINQIQYFLYERDQLMTEAEHIRIHYEKQYQILRHHHDQTENNNEHLIVQIRTLSKELILYKHLVEAPENLESSTKPKDYQQLKQTIEEIVRENERLHSELNYFKTSDPIYEQVQLLETTNIHLKQELNQVINDNNHLKQIINLDEIQYLKTKLTQTIEECEQLKADKEKFIQQQTSSSLNKEEYIYSSPPNHQESQVASISVQSLKPIEENPPTNDIVELHQHVHRLEQTIQQRDYELQKLQNEIEKGTCSIMSSIEDLYMASSNISSPTSICKSQPSINELQNEIDQLHDRLNELTQENQTLKLRIQEIDTIYEENEYLYAEKTQWTEEMEQTRLHQLALQQEINILKQREKEFLFTNDPSISVNDSNTTKLKLKIDWFNRRNNELEREIIHLRQQIVLVTEAYEQDKAELIHTNQYYKRLLQANQNSKKHPKKSVRIEQTHTEIENQFEQQRQEYEKIITVLKEQNENTEQKYSSLHNTTLKLQNDYHQKEFNFAHQLDEIAKQRDTIHTQLTSLENHYEQIEEENKALKQELNSKNEVNRDLQSALTSINHENQPQHLSNTDLAELQKKYDHDIAEYNTQLESLRTLQKEIITNYDAEILKNHQTIIQLQHDNNQYASELERYRLNINKLQAEINEKQNFIQQIQNDLSERSALYVSINNQLSQEVKIKMTRITELEQSLSQEQQSKTEIQQKLQDLLQTDKEPVDKNEKSEQHNINSNETIDSIKRELIILRNELRTKSDENTMFQHIIEDEKLKRHRLEMKIKRLKDEFIHVRTELYNRVEENHSLQYELIECRLKIDYFSHVHDQAIRPPNDNETSNILQLYLKEKADNLHYQLKCQTYQQQIDYLQRNYESVKVKHKQRLQEEKEIYVRAKMKYLDHIRNIQRDLQDTRRLLEKDAETKLNQESIYQQVIDERKQLLTNMVDKDVKEREIRRENLLLTSKIQLLEKQMENLNDRIDRTAREQIQLRRDVSNVRFDINVSSENSTSSSPILPSRRTTITYIDSTGRAQPICYSEAFGFVNGHLQEVSATS</sequence>
<feature type="coiled-coil region" evidence="1">
    <location>
        <begin position="572"/>
        <end position="613"/>
    </location>
</feature>
<feature type="coiled-coil region" evidence="1">
    <location>
        <begin position="442"/>
        <end position="469"/>
    </location>
</feature>
<feature type="coiled-coil region" evidence="1">
    <location>
        <begin position="674"/>
        <end position="838"/>
    </location>
</feature>
<keyword evidence="1" id="KW-0175">Coiled coil</keyword>
<feature type="coiled-coil region" evidence="1">
    <location>
        <begin position="101"/>
        <end position="164"/>
    </location>
</feature>
<name>A0A814NCQ0_9BILA</name>
<protein>
    <submittedName>
        <fullName evidence="3">Uncharacterized protein</fullName>
    </submittedName>
</protein>
<evidence type="ECO:0000313" key="4">
    <source>
        <dbReference type="Proteomes" id="UP000663860"/>
    </source>
</evidence>
<organism evidence="3 4">
    <name type="scientific">Adineta steineri</name>
    <dbReference type="NCBI Taxonomy" id="433720"/>
    <lineage>
        <taxon>Eukaryota</taxon>
        <taxon>Metazoa</taxon>
        <taxon>Spiralia</taxon>
        <taxon>Gnathifera</taxon>
        <taxon>Rotifera</taxon>
        <taxon>Eurotatoria</taxon>
        <taxon>Bdelloidea</taxon>
        <taxon>Adinetida</taxon>
        <taxon>Adinetidae</taxon>
        <taxon>Adineta</taxon>
    </lineage>
</organism>
<feature type="compositionally biased region" description="Low complexity" evidence="2">
    <location>
        <begin position="1"/>
        <end position="21"/>
    </location>
</feature>
<evidence type="ECO:0000313" key="3">
    <source>
        <dbReference type="EMBL" id="CAF1091690.1"/>
    </source>
</evidence>
<dbReference type="Proteomes" id="UP000663860">
    <property type="component" value="Unassembled WGS sequence"/>
</dbReference>
<reference evidence="3" key="1">
    <citation type="submission" date="2021-02" db="EMBL/GenBank/DDBJ databases">
        <authorList>
            <person name="Nowell W R."/>
        </authorList>
    </citation>
    <scope>NUCLEOTIDE SEQUENCE</scope>
</reference>
<feature type="region of interest" description="Disordered" evidence="2">
    <location>
        <begin position="1"/>
        <end position="29"/>
    </location>
</feature>
<comment type="caution">
    <text evidence="3">The sequence shown here is derived from an EMBL/GenBank/DDBJ whole genome shotgun (WGS) entry which is preliminary data.</text>
</comment>
<feature type="coiled-coil region" evidence="1">
    <location>
        <begin position="211"/>
        <end position="238"/>
    </location>
</feature>
<evidence type="ECO:0000256" key="2">
    <source>
        <dbReference type="SAM" id="MobiDB-lite"/>
    </source>
</evidence>
<feature type="coiled-coil region" evidence="1">
    <location>
        <begin position="512"/>
        <end position="546"/>
    </location>
</feature>
<feature type="coiled-coil region" evidence="1">
    <location>
        <begin position="344"/>
        <end position="378"/>
    </location>
</feature>
<feature type="coiled-coil region" evidence="1">
    <location>
        <begin position="1006"/>
        <end position="1040"/>
    </location>
</feature>
<gene>
    <name evidence="3" type="ORF">IZO911_LOCUS22534</name>
</gene>